<dbReference type="AlphaFoldDB" id="A0AAJ1QLY4"/>
<evidence type="ECO:0008006" key="3">
    <source>
        <dbReference type="Google" id="ProtNLM"/>
    </source>
</evidence>
<dbReference type="SUPFAM" id="SSF56281">
    <property type="entry name" value="Metallo-hydrolase/oxidoreductase"/>
    <property type="match status" value="1"/>
</dbReference>
<reference evidence="1" key="1">
    <citation type="submission" date="2023-06" db="EMBL/GenBank/DDBJ databases">
        <title>Comparative genomics of Bacillaceae isolates and their secondary metabolite potential.</title>
        <authorList>
            <person name="Song L."/>
            <person name="Nielsen L.J."/>
            <person name="Mohite O."/>
            <person name="Xu X."/>
            <person name="Weber T."/>
            <person name="Kovacs A.T."/>
        </authorList>
    </citation>
    <scope>NUCLEOTIDE SEQUENCE</scope>
    <source>
        <strain evidence="1">G1S1</strain>
    </source>
</reference>
<dbReference type="EMBL" id="JAUCFI010000003">
    <property type="protein sequence ID" value="MDM5283791.1"/>
    <property type="molecule type" value="Genomic_DNA"/>
</dbReference>
<dbReference type="InterPro" id="IPR036866">
    <property type="entry name" value="RibonucZ/Hydroxyglut_hydro"/>
</dbReference>
<organism evidence="1 2">
    <name type="scientific">Peribacillus frigoritolerans</name>
    <dbReference type="NCBI Taxonomy" id="450367"/>
    <lineage>
        <taxon>Bacteria</taxon>
        <taxon>Bacillati</taxon>
        <taxon>Bacillota</taxon>
        <taxon>Bacilli</taxon>
        <taxon>Bacillales</taxon>
        <taxon>Bacillaceae</taxon>
        <taxon>Peribacillus</taxon>
    </lineage>
</organism>
<accession>A0AAJ1QLY4</accession>
<comment type="caution">
    <text evidence="1">The sequence shown here is derived from an EMBL/GenBank/DDBJ whole genome shotgun (WGS) entry which is preliminary data.</text>
</comment>
<gene>
    <name evidence="1" type="ORF">QUF85_10800</name>
</gene>
<dbReference type="Gene3D" id="3.60.15.10">
    <property type="entry name" value="Ribonuclease Z/Hydroxyacylglutathione hydrolase-like"/>
    <property type="match status" value="1"/>
</dbReference>
<evidence type="ECO:0000313" key="1">
    <source>
        <dbReference type="EMBL" id="MDM5283791.1"/>
    </source>
</evidence>
<sequence>MAHAASNKSKPGGKECKWLFAGDLLIENIPSNAFIEPDYDGIRTKSLVQQMQSLEKCSALNVELIFSGHGMTIENPVDLLKERIKEIDEKANKYISIIKSGISTASGIAQLRYKEKYEKQFFNIMSEIIGYLDYLEIQGEINKEMEKGIWHYYCS</sequence>
<dbReference type="RefSeq" id="WP_289349574.1">
    <property type="nucleotide sequence ID" value="NZ_JAUCFI010000003.1"/>
</dbReference>
<evidence type="ECO:0000313" key="2">
    <source>
        <dbReference type="Proteomes" id="UP001238973"/>
    </source>
</evidence>
<name>A0AAJ1QLY4_9BACI</name>
<dbReference type="Proteomes" id="UP001238973">
    <property type="component" value="Unassembled WGS sequence"/>
</dbReference>
<protein>
    <recommendedName>
        <fullName evidence="3">MBL fold metallo-hydrolase</fullName>
    </recommendedName>
</protein>
<proteinExistence type="predicted"/>